<protein>
    <submittedName>
        <fullName evidence="3">Uncharacterized protein Z054L</fullName>
    </submittedName>
</protein>
<gene>
    <name evidence="3" type="primary">Z054L</name>
    <name evidence="3" type="ORF">ATCV1_Z054L</name>
</gene>
<keyword evidence="4" id="KW-1185">Reference proteome</keyword>
<evidence type="ECO:0000256" key="1">
    <source>
        <dbReference type="SAM" id="MobiDB-lite"/>
    </source>
</evidence>
<dbReference type="Pfam" id="PF23162">
    <property type="entry name" value="AEP_C962R"/>
    <property type="match status" value="1"/>
</dbReference>
<dbReference type="GeneID" id="5470673"/>
<reference evidence="3 4" key="1">
    <citation type="submission" date="2006-09" db="EMBL/GenBank/DDBJ databases">
        <title>Sequence and annotation of the 288-kb ATCV-1 virus that infects an endosymbiotic Chlorella strain of the heliozoon Acanthocystis turfacea.</title>
        <authorList>
            <person name="Fitzgerald L.A."/>
            <person name="Graves M.V."/>
            <person name="Li X."/>
            <person name="Pfitzner A.J.P."/>
            <person name="Hartigan J."/>
            <person name="Van Etten J.L."/>
        </authorList>
    </citation>
    <scope>NUCLEOTIDE SEQUENCE [LARGE SCALE GENOMIC DNA]</scope>
    <source>
        <strain evidence="3 4">ATCV-1</strain>
    </source>
</reference>
<feature type="region of interest" description="Disordered" evidence="1">
    <location>
        <begin position="399"/>
        <end position="424"/>
    </location>
</feature>
<organism evidence="3 4">
    <name type="scientific">Chlorovirus heliozoae</name>
    <dbReference type="NCBI Taxonomy" id="322019"/>
    <lineage>
        <taxon>Viruses</taxon>
        <taxon>Varidnaviria</taxon>
        <taxon>Bamfordvirae</taxon>
        <taxon>Nucleocytoviricota</taxon>
        <taxon>Megaviricetes</taxon>
        <taxon>Algavirales</taxon>
        <taxon>Phycodnaviridae</taxon>
        <taxon>Chlorovirus</taxon>
    </lineage>
</organism>
<sequence length="424" mass="47997">MSVHVYEWCKKRGYYGRTGDLSHVLLDKGVLCVPENSHDEFLAEYARGVVQGGKYSCVVEYKPKVFRMFYDLDIVASPELAEAMTKGDFSEDVHTVFKTVCGVTADLFEVDRTEVIMCASNFTKKAKDGVKVGIHLTFGSIFVTSPVALFVRSKVLEKLSDIKNPFVNDWEQIVDAAVHKGSGMRLPWAAKPEEPKRVYIPMLKYILDRKDEMRHELLDVSGFAATRKILADVSLRARGALTKLLVDAELDDTESPSYSESLKHESLRQFETVVAELEKIIPEEYGGKITGVLKTDHVYMFRHSSKFCSNVGRHHHSSNTYFMVTKKGMHQRCYSRKVVFEEGLCPCSLYKGEVIKVPNKILDELFPQAPPEPKEKTVAPMPSQMSTLSYRVVEEYATRTPKVRKAPQKKPPKISLADLMKTTH</sequence>
<accession>A7K814</accession>
<dbReference type="Proteomes" id="UP000202420">
    <property type="component" value="Segment"/>
</dbReference>
<feature type="domain" description="C962R-like N-terminal AEP" evidence="2">
    <location>
        <begin position="23"/>
        <end position="195"/>
    </location>
</feature>
<name>A7K814_9PHYC</name>
<feature type="compositionally biased region" description="Basic residues" evidence="1">
    <location>
        <begin position="401"/>
        <end position="412"/>
    </location>
</feature>
<dbReference type="EMBL" id="EF101928">
    <property type="protein sequence ID" value="ABT16188.1"/>
    <property type="molecule type" value="Genomic_DNA"/>
</dbReference>
<dbReference type="OrthoDB" id="4363at10239"/>
<evidence type="ECO:0000259" key="2">
    <source>
        <dbReference type="Pfam" id="PF23162"/>
    </source>
</evidence>
<evidence type="ECO:0000313" key="4">
    <source>
        <dbReference type="Proteomes" id="UP000202420"/>
    </source>
</evidence>
<evidence type="ECO:0000313" key="3">
    <source>
        <dbReference type="EMBL" id="ABT16188.1"/>
    </source>
</evidence>
<dbReference type="InterPro" id="IPR056443">
    <property type="entry name" value="AEP_C962R"/>
</dbReference>
<dbReference type="Pfam" id="PF03121">
    <property type="entry name" value="Herpes_UL52"/>
    <property type="match status" value="1"/>
</dbReference>
<dbReference type="RefSeq" id="YP_001426535.1">
    <property type="nucleotide sequence ID" value="NC_008724.1"/>
</dbReference>
<proteinExistence type="predicted"/>
<dbReference type="KEGG" id="vg:5470673"/>